<evidence type="ECO:0000259" key="11">
    <source>
        <dbReference type="Pfam" id="PF03447"/>
    </source>
</evidence>
<dbReference type="InterPro" id="IPR036291">
    <property type="entry name" value="NAD(P)-bd_dom_sf"/>
</dbReference>
<dbReference type="Gene3D" id="3.40.50.720">
    <property type="entry name" value="NAD(P)-binding Rossmann-like Domain"/>
    <property type="match status" value="1"/>
</dbReference>
<evidence type="ECO:0000256" key="8">
    <source>
        <dbReference type="ARBA" id="ARBA00023002"/>
    </source>
</evidence>
<dbReference type="Pfam" id="PF03447">
    <property type="entry name" value="NAD_binding_3"/>
    <property type="match status" value="1"/>
</dbReference>
<evidence type="ECO:0000256" key="9">
    <source>
        <dbReference type="ARBA" id="ARBA00023167"/>
    </source>
</evidence>
<sequence>MRLILVGFGTVGRGVAESLLASEPELLVAGAEPRVVAVVDPVVGSVRHEGGLDLETLLKLADAGESLASYPRAEPVADLKEVLDAAGGDVLVELTPTDLHTGEPGLGHVRAALKAGLHVVTTNKGPIALAYDDLRNRAHKAGVQLRFEGTVLSGTPVLNLCEAGLTGAGIREIRGVVNGTCNFILTEMEGGTGYAKALSKAQHLGYAEADPSGDVEGWDAAAKVLILANSVLNANLKLGDVKRTGISGLTVDDIQTACAAGKTWRLIARISQGENGWKAKVGPEKVNRADPEGSLTGPENLLIFDTEALGEVTITGPGAGRRATGHAVIADLLAVHRTCH</sequence>
<dbReference type="Gene3D" id="3.30.360.10">
    <property type="entry name" value="Dihydrodipicolinate Reductase, domain 2"/>
    <property type="match status" value="1"/>
</dbReference>
<organism evidence="12">
    <name type="scientific">marine metagenome</name>
    <dbReference type="NCBI Taxonomy" id="408172"/>
    <lineage>
        <taxon>unclassified sequences</taxon>
        <taxon>metagenomes</taxon>
        <taxon>ecological metagenomes</taxon>
    </lineage>
</organism>
<keyword evidence="9" id="KW-0486">Methionine biosynthesis</keyword>
<dbReference type="PROSITE" id="PS01042">
    <property type="entry name" value="HOMOSER_DHGENASE"/>
    <property type="match status" value="1"/>
</dbReference>
<dbReference type="UniPathway" id="UPA00050">
    <property type="reaction ID" value="UER00063"/>
</dbReference>
<feature type="domain" description="Aspartate/homoserine dehydrogenase NAD-binding" evidence="11">
    <location>
        <begin position="7"/>
        <end position="148"/>
    </location>
</feature>
<dbReference type="FunFam" id="3.30.360.10:FF:000005">
    <property type="entry name" value="Homoserine dehydrogenase"/>
    <property type="match status" value="1"/>
</dbReference>
<proteinExistence type="inferred from homology"/>
<dbReference type="EC" id="1.1.1.3" evidence="4"/>
<dbReference type="GO" id="GO:0004412">
    <property type="term" value="F:homoserine dehydrogenase activity"/>
    <property type="evidence" value="ECO:0007669"/>
    <property type="project" value="UniProtKB-EC"/>
</dbReference>
<dbReference type="PIRSF" id="PIRSF036497">
    <property type="entry name" value="HDH_short"/>
    <property type="match status" value="1"/>
</dbReference>
<feature type="domain" description="Homoserine dehydrogenase catalytic" evidence="10">
    <location>
        <begin position="156"/>
        <end position="333"/>
    </location>
</feature>
<evidence type="ECO:0000259" key="10">
    <source>
        <dbReference type="Pfam" id="PF00742"/>
    </source>
</evidence>
<dbReference type="UniPathway" id="UPA00051">
    <property type="reaction ID" value="UER00465"/>
</dbReference>
<comment type="pathway">
    <text evidence="1">Amino-acid biosynthesis; L-threonine biosynthesis; L-threonine from L-aspartate: step 3/5.</text>
</comment>
<dbReference type="InterPro" id="IPR022697">
    <property type="entry name" value="HDH_short"/>
</dbReference>
<gene>
    <name evidence="12" type="ORF">METZ01_LOCUS59582</name>
</gene>
<comment type="similarity">
    <text evidence="3">Belongs to the homoserine dehydrogenase family.</text>
</comment>
<keyword evidence="8" id="KW-0560">Oxidoreductase</keyword>
<dbReference type="NCBIfam" id="NF004976">
    <property type="entry name" value="PRK06349.1"/>
    <property type="match status" value="1"/>
</dbReference>
<evidence type="ECO:0000256" key="5">
    <source>
        <dbReference type="ARBA" id="ARBA00013376"/>
    </source>
</evidence>
<dbReference type="SUPFAM" id="SSF51735">
    <property type="entry name" value="NAD(P)-binding Rossmann-fold domains"/>
    <property type="match status" value="1"/>
</dbReference>
<dbReference type="GO" id="GO:0009086">
    <property type="term" value="P:methionine biosynthetic process"/>
    <property type="evidence" value="ECO:0007669"/>
    <property type="project" value="UniProtKB-KW"/>
</dbReference>
<dbReference type="EMBL" id="UINC01003484">
    <property type="protein sequence ID" value="SVA06728.1"/>
    <property type="molecule type" value="Genomic_DNA"/>
</dbReference>
<dbReference type="InterPro" id="IPR019811">
    <property type="entry name" value="HDH_CS"/>
</dbReference>
<comment type="pathway">
    <text evidence="2">Amino-acid biosynthesis; L-methionine biosynthesis via de novo pathway; L-homoserine from L-aspartate: step 3/3.</text>
</comment>
<evidence type="ECO:0000256" key="4">
    <source>
        <dbReference type="ARBA" id="ARBA00013213"/>
    </source>
</evidence>
<name>A0A381STT2_9ZZZZ</name>
<dbReference type="NCBIfam" id="NF004912">
    <property type="entry name" value="PRK06270.1"/>
    <property type="match status" value="1"/>
</dbReference>
<evidence type="ECO:0000256" key="7">
    <source>
        <dbReference type="ARBA" id="ARBA00022697"/>
    </source>
</evidence>
<accession>A0A381STT2</accession>
<protein>
    <recommendedName>
        <fullName evidence="5">Homoserine dehydrogenase</fullName>
        <ecNumber evidence="4">1.1.1.3</ecNumber>
    </recommendedName>
</protein>
<dbReference type="Pfam" id="PF00742">
    <property type="entry name" value="Homoserine_dh"/>
    <property type="match status" value="1"/>
</dbReference>
<reference evidence="12" key="1">
    <citation type="submission" date="2018-05" db="EMBL/GenBank/DDBJ databases">
        <authorList>
            <person name="Lanie J.A."/>
            <person name="Ng W.-L."/>
            <person name="Kazmierczak K.M."/>
            <person name="Andrzejewski T.M."/>
            <person name="Davidsen T.M."/>
            <person name="Wayne K.J."/>
            <person name="Tettelin H."/>
            <person name="Glass J.I."/>
            <person name="Rusch D."/>
            <person name="Podicherti R."/>
            <person name="Tsui H.-C.T."/>
            <person name="Winkler M.E."/>
        </authorList>
    </citation>
    <scope>NUCLEOTIDE SEQUENCE</scope>
</reference>
<evidence type="ECO:0000313" key="12">
    <source>
        <dbReference type="EMBL" id="SVA06728.1"/>
    </source>
</evidence>
<keyword evidence="6" id="KW-0028">Amino-acid biosynthesis</keyword>
<evidence type="ECO:0000256" key="3">
    <source>
        <dbReference type="ARBA" id="ARBA00006753"/>
    </source>
</evidence>
<dbReference type="GO" id="GO:0009088">
    <property type="term" value="P:threonine biosynthetic process"/>
    <property type="evidence" value="ECO:0007669"/>
    <property type="project" value="UniProtKB-UniPathway"/>
</dbReference>
<dbReference type="SUPFAM" id="SSF55347">
    <property type="entry name" value="Glyceraldehyde-3-phosphate dehydrogenase-like, C-terminal domain"/>
    <property type="match status" value="1"/>
</dbReference>
<evidence type="ECO:0000256" key="1">
    <source>
        <dbReference type="ARBA" id="ARBA00005056"/>
    </source>
</evidence>
<keyword evidence="7" id="KW-0791">Threonine biosynthesis</keyword>
<dbReference type="InterPro" id="IPR005106">
    <property type="entry name" value="Asp/hSer_DH_NAD-bd"/>
</dbReference>
<dbReference type="InterPro" id="IPR001342">
    <property type="entry name" value="HDH_cat"/>
</dbReference>
<dbReference type="GO" id="GO:0050661">
    <property type="term" value="F:NADP binding"/>
    <property type="evidence" value="ECO:0007669"/>
    <property type="project" value="InterPro"/>
</dbReference>
<dbReference type="AlphaFoldDB" id="A0A381STT2"/>
<dbReference type="PANTHER" id="PTHR43331">
    <property type="entry name" value="HOMOSERINE DEHYDROGENASE"/>
    <property type="match status" value="1"/>
</dbReference>
<evidence type="ECO:0000256" key="6">
    <source>
        <dbReference type="ARBA" id="ARBA00022605"/>
    </source>
</evidence>
<dbReference type="PANTHER" id="PTHR43331:SF1">
    <property type="entry name" value="HOMOSERINE DEHYDROGENASE"/>
    <property type="match status" value="1"/>
</dbReference>
<evidence type="ECO:0000256" key="2">
    <source>
        <dbReference type="ARBA" id="ARBA00005062"/>
    </source>
</evidence>